<feature type="repeat" description="TPR" evidence="3">
    <location>
        <begin position="95"/>
        <end position="128"/>
    </location>
</feature>
<feature type="signal peptide" evidence="5">
    <location>
        <begin position="1"/>
        <end position="28"/>
    </location>
</feature>
<dbReference type="SMART" id="SM00028">
    <property type="entry name" value="TPR"/>
    <property type="match status" value="3"/>
</dbReference>
<dbReference type="Gene3D" id="1.25.40.10">
    <property type="entry name" value="Tetratricopeptide repeat domain"/>
    <property type="match status" value="1"/>
</dbReference>
<gene>
    <name evidence="7" type="ORF">BWK72_03855</name>
</gene>
<accession>A0A1W9KWT2</accession>
<evidence type="ECO:0000256" key="2">
    <source>
        <dbReference type="ARBA" id="ARBA00022803"/>
    </source>
</evidence>
<dbReference type="InterPro" id="IPR019734">
    <property type="entry name" value="TPR_rpt"/>
</dbReference>
<feature type="region of interest" description="Disordered" evidence="4">
    <location>
        <begin position="177"/>
        <end position="229"/>
    </location>
</feature>
<dbReference type="PROSITE" id="PS50005">
    <property type="entry name" value="TPR"/>
    <property type="match status" value="1"/>
</dbReference>
<reference evidence="7 8" key="1">
    <citation type="submission" date="2017-01" db="EMBL/GenBank/DDBJ databases">
        <title>Novel large sulfur bacteria in the metagenomes of groundwater-fed chemosynthetic microbial mats in the Lake Huron basin.</title>
        <authorList>
            <person name="Sharrar A.M."/>
            <person name="Flood B.E."/>
            <person name="Bailey J.V."/>
            <person name="Jones D.S."/>
            <person name="Biddanda B."/>
            <person name="Ruberg S.A."/>
            <person name="Marcus D.N."/>
            <person name="Dick G.J."/>
        </authorList>
    </citation>
    <scope>NUCLEOTIDE SEQUENCE [LARGE SCALE GENOMIC DNA]</scope>
    <source>
        <strain evidence="7">A7</strain>
    </source>
</reference>
<protein>
    <submittedName>
        <fullName evidence="7">DUF4440 domain-containing protein</fullName>
    </submittedName>
</protein>
<comment type="caution">
    <text evidence="7">The sequence shown here is derived from an EMBL/GenBank/DDBJ whole genome shotgun (WGS) entry which is preliminary data.</text>
</comment>
<dbReference type="SUPFAM" id="SSF54427">
    <property type="entry name" value="NTF2-like"/>
    <property type="match status" value="1"/>
</dbReference>
<dbReference type="InterPro" id="IPR050498">
    <property type="entry name" value="Ycf3"/>
</dbReference>
<dbReference type="AlphaFoldDB" id="A0A1W9KWT2"/>
<feature type="compositionally biased region" description="Low complexity" evidence="4">
    <location>
        <begin position="204"/>
        <end position="227"/>
    </location>
</feature>
<proteinExistence type="predicted"/>
<keyword evidence="2 3" id="KW-0802">TPR repeat</keyword>
<dbReference type="EMBL" id="MTEI01000002">
    <property type="protein sequence ID" value="OQW89109.1"/>
    <property type="molecule type" value="Genomic_DNA"/>
</dbReference>
<dbReference type="Pfam" id="PF13432">
    <property type="entry name" value="TPR_16"/>
    <property type="match status" value="1"/>
</dbReference>
<evidence type="ECO:0000256" key="4">
    <source>
        <dbReference type="SAM" id="MobiDB-lite"/>
    </source>
</evidence>
<dbReference type="InterPro" id="IPR056203">
    <property type="entry name" value="Cds6_C"/>
</dbReference>
<keyword evidence="1" id="KW-0677">Repeat</keyword>
<evidence type="ECO:0000313" key="8">
    <source>
        <dbReference type="Proteomes" id="UP000192505"/>
    </source>
</evidence>
<dbReference type="Proteomes" id="UP000192505">
    <property type="component" value="Unassembled WGS sequence"/>
</dbReference>
<keyword evidence="5" id="KW-0732">Signal</keyword>
<evidence type="ECO:0000313" key="7">
    <source>
        <dbReference type="EMBL" id="OQW89109.1"/>
    </source>
</evidence>
<evidence type="ECO:0000259" key="6">
    <source>
        <dbReference type="Pfam" id="PF24125"/>
    </source>
</evidence>
<dbReference type="InterPro" id="IPR011990">
    <property type="entry name" value="TPR-like_helical_dom_sf"/>
</dbReference>
<evidence type="ECO:0000256" key="3">
    <source>
        <dbReference type="PROSITE-ProRule" id="PRU00339"/>
    </source>
</evidence>
<evidence type="ECO:0000256" key="1">
    <source>
        <dbReference type="ARBA" id="ARBA00022737"/>
    </source>
</evidence>
<sequence>MKQAPNTLYKWLRWLVLASVCLALPAMADDYSDVNQLIRTSKFSDALTRVDSYLASKPADPQMRFLKGVILRHLGKTPEAIATFTQLTQDYPELPEPYNNLAVLYAAQGQYDKARLALEMAIRTNPSYATAHENLGDVYARLATQAYNKALQFDGGSTAVPPKLALIDEMFKPNLGNSRTAASQNAPAVALATPAPKPTPEPVAPAAKPAAVTASPAANSPAPQSVPLDPEANKAVEVAVLAWAKAWSDKDTTRYLKAYSPDFTPAGKQTLVNWEKERRSRIAGKKSISVTLTNLKIRVQGDQAVASFRQAYKADSLAVASQKTLDLKRSGQQWLITRETTGR</sequence>
<dbReference type="PANTHER" id="PTHR44858">
    <property type="entry name" value="TETRATRICOPEPTIDE REPEAT PROTEIN 6"/>
    <property type="match status" value="1"/>
</dbReference>
<feature type="domain" description="Cds6 C-terminal" evidence="6">
    <location>
        <begin position="239"/>
        <end position="339"/>
    </location>
</feature>
<dbReference type="SUPFAM" id="SSF48452">
    <property type="entry name" value="TPR-like"/>
    <property type="match status" value="1"/>
</dbReference>
<dbReference type="InterPro" id="IPR032710">
    <property type="entry name" value="NTF2-like_dom_sf"/>
</dbReference>
<name>A0A1W9KWT2_9BURK</name>
<dbReference type="PANTHER" id="PTHR44858:SF1">
    <property type="entry name" value="UDP-N-ACETYLGLUCOSAMINE--PEPTIDE N-ACETYLGLUCOSAMINYLTRANSFERASE SPINDLY-RELATED"/>
    <property type="match status" value="1"/>
</dbReference>
<dbReference type="Pfam" id="PF13414">
    <property type="entry name" value="TPR_11"/>
    <property type="match status" value="1"/>
</dbReference>
<dbReference type="Gene3D" id="3.10.450.50">
    <property type="match status" value="1"/>
</dbReference>
<organism evidence="7 8">
    <name type="scientific">Rhodoferax ferrireducens</name>
    <dbReference type="NCBI Taxonomy" id="192843"/>
    <lineage>
        <taxon>Bacteria</taxon>
        <taxon>Pseudomonadati</taxon>
        <taxon>Pseudomonadota</taxon>
        <taxon>Betaproteobacteria</taxon>
        <taxon>Burkholderiales</taxon>
        <taxon>Comamonadaceae</taxon>
        <taxon>Rhodoferax</taxon>
    </lineage>
</organism>
<dbReference type="Pfam" id="PF24125">
    <property type="entry name" value="Cds6_C"/>
    <property type="match status" value="1"/>
</dbReference>
<feature type="chain" id="PRO_5012619685" evidence="5">
    <location>
        <begin position="29"/>
        <end position="343"/>
    </location>
</feature>
<evidence type="ECO:0000256" key="5">
    <source>
        <dbReference type="SAM" id="SignalP"/>
    </source>
</evidence>